<dbReference type="GO" id="GO:0005524">
    <property type="term" value="F:ATP binding"/>
    <property type="evidence" value="ECO:0007669"/>
    <property type="project" value="UniProtKB-KW"/>
</dbReference>
<keyword evidence="8" id="KW-0547">Nucleotide-binding</keyword>
<dbReference type="GO" id="GO:0071555">
    <property type="term" value="P:cell wall organization"/>
    <property type="evidence" value="ECO:0007669"/>
    <property type="project" value="InterPro"/>
</dbReference>
<name>A0A0J1JW74_9GAMM</name>
<dbReference type="InterPro" id="IPR010559">
    <property type="entry name" value="Sig_transdc_His_kin_internal"/>
</dbReference>
<keyword evidence="9 16" id="KW-0418">Kinase</keyword>
<organism evidence="16 17">
    <name type="scientific">Photobacterium ganghwense</name>
    <dbReference type="NCBI Taxonomy" id="320778"/>
    <lineage>
        <taxon>Bacteria</taxon>
        <taxon>Pseudomonadati</taxon>
        <taxon>Pseudomonadota</taxon>
        <taxon>Gammaproteobacteria</taxon>
        <taxon>Vibrionales</taxon>
        <taxon>Vibrionaceae</taxon>
        <taxon>Photobacterium</taxon>
    </lineage>
</organism>
<evidence type="ECO:0000256" key="13">
    <source>
        <dbReference type="ARBA" id="ARBA00023136"/>
    </source>
</evidence>
<evidence type="ECO:0000313" key="17">
    <source>
        <dbReference type="Proteomes" id="UP000035909"/>
    </source>
</evidence>
<evidence type="ECO:0000256" key="1">
    <source>
        <dbReference type="ARBA" id="ARBA00000085"/>
    </source>
</evidence>
<keyword evidence="6" id="KW-0808">Transferase</keyword>
<comment type="caution">
    <text evidence="16">The sequence shown here is derived from an EMBL/GenBank/DDBJ whole genome shotgun (WGS) entry which is preliminary data.</text>
</comment>
<dbReference type="SUPFAM" id="SSF55781">
    <property type="entry name" value="GAF domain-like"/>
    <property type="match status" value="1"/>
</dbReference>
<feature type="transmembrane region" description="Helical" evidence="14">
    <location>
        <begin position="138"/>
        <end position="159"/>
    </location>
</feature>
<proteinExistence type="predicted"/>
<feature type="transmembrane region" description="Helical" evidence="14">
    <location>
        <begin position="165"/>
        <end position="191"/>
    </location>
</feature>
<evidence type="ECO:0000256" key="4">
    <source>
        <dbReference type="ARBA" id="ARBA00022475"/>
    </source>
</evidence>
<dbReference type="InterPro" id="IPR011620">
    <property type="entry name" value="Sig_transdc_His_kinase_LytS_TM"/>
</dbReference>
<keyword evidence="17" id="KW-1185">Reference proteome</keyword>
<feature type="transmembrane region" description="Helical" evidence="14">
    <location>
        <begin position="102"/>
        <end position="126"/>
    </location>
</feature>
<feature type="transmembrane region" description="Helical" evidence="14">
    <location>
        <begin position="71"/>
        <end position="90"/>
    </location>
</feature>
<dbReference type="Pfam" id="PF02518">
    <property type="entry name" value="HATPase_c"/>
    <property type="match status" value="1"/>
</dbReference>
<dbReference type="InterPro" id="IPR029016">
    <property type="entry name" value="GAF-like_dom_sf"/>
</dbReference>
<keyword evidence="12" id="KW-0902">Two-component regulatory system</keyword>
<dbReference type="InterPro" id="IPR050640">
    <property type="entry name" value="Bact_2-comp_sensor_kinase"/>
</dbReference>
<evidence type="ECO:0000256" key="8">
    <source>
        <dbReference type="ARBA" id="ARBA00022741"/>
    </source>
</evidence>
<dbReference type="InterPro" id="IPR003594">
    <property type="entry name" value="HATPase_dom"/>
</dbReference>
<dbReference type="Pfam" id="PF07694">
    <property type="entry name" value="5TM-5TMR_LYT"/>
    <property type="match status" value="1"/>
</dbReference>
<evidence type="ECO:0000256" key="3">
    <source>
        <dbReference type="ARBA" id="ARBA00012438"/>
    </source>
</evidence>
<evidence type="ECO:0000256" key="5">
    <source>
        <dbReference type="ARBA" id="ARBA00022553"/>
    </source>
</evidence>
<feature type="domain" description="GAF" evidence="15">
    <location>
        <begin position="225"/>
        <end position="362"/>
    </location>
</feature>
<dbReference type="AlphaFoldDB" id="A0A0J1JW74"/>
<evidence type="ECO:0000256" key="2">
    <source>
        <dbReference type="ARBA" id="ARBA00004651"/>
    </source>
</evidence>
<gene>
    <name evidence="16" type="ORF">ABT57_19325</name>
</gene>
<dbReference type="STRING" id="320778.ABT57_19325"/>
<keyword evidence="10" id="KW-0067">ATP-binding</keyword>
<keyword evidence="5" id="KW-0597">Phosphoprotein</keyword>
<dbReference type="GO" id="GO:0005886">
    <property type="term" value="C:plasma membrane"/>
    <property type="evidence" value="ECO:0007669"/>
    <property type="project" value="UniProtKB-SubCell"/>
</dbReference>
<evidence type="ECO:0000313" key="16">
    <source>
        <dbReference type="EMBL" id="KLV06547.1"/>
    </source>
</evidence>
<dbReference type="Gene3D" id="3.30.565.10">
    <property type="entry name" value="Histidine kinase-like ATPase, C-terminal domain"/>
    <property type="match status" value="1"/>
</dbReference>
<evidence type="ECO:0000259" key="15">
    <source>
        <dbReference type="SMART" id="SM00065"/>
    </source>
</evidence>
<feature type="transmembrane region" description="Helical" evidence="14">
    <location>
        <begin position="42"/>
        <end position="59"/>
    </location>
</feature>
<dbReference type="OrthoDB" id="2514702at2"/>
<evidence type="ECO:0000256" key="14">
    <source>
        <dbReference type="SAM" id="Phobius"/>
    </source>
</evidence>
<protein>
    <recommendedName>
        <fullName evidence="3">histidine kinase</fullName>
        <ecNumber evidence="3">2.7.13.3</ecNumber>
    </recommendedName>
</protein>
<dbReference type="PANTHER" id="PTHR34220:SF10">
    <property type="entry name" value="SENSOR HISTIDINE KINASE BTSS"/>
    <property type="match status" value="1"/>
</dbReference>
<keyword evidence="4" id="KW-1003">Cell membrane</keyword>
<evidence type="ECO:0000256" key="6">
    <source>
        <dbReference type="ARBA" id="ARBA00022679"/>
    </source>
</evidence>
<dbReference type="RefSeq" id="WP_047886893.1">
    <property type="nucleotide sequence ID" value="NZ_CP071325.1"/>
</dbReference>
<keyword evidence="13 14" id="KW-0472">Membrane</keyword>
<dbReference type="SUPFAM" id="SSF55874">
    <property type="entry name" value="ATPase domain of HSP90 chaperone/DNA topoisomerase II/histidine kinase"/>
    <property type="match status" value="1"/>
</dbReference>
<dbReference type="Pfam" id="PF06580">
    <property type="entry name" value="His_kinase"/>
    <property type="match status" value="1"/>
</dbReference>
<evidence type="ECO:0000256" key="7">
    <source>
        <dbReference type="ARBA" id="ARBA00022692"/>
    </source>
</evidence>
<accession>A0A0J1JW74</accession>
<dbReference type="Proteomes" id="UP000035909">
    <property type="component" value="Unassembled WGS sequence"/>
</dbReference>
<dbReference type="InterPro" id="IPR003018">
    <property type="entry name" value="GAF"/>
</dbReference>
<keyword evidence="11 14" id="KW-1133">Transmembrane helix</keyword>
<dbReference type="GO" id="GO:0000155">
    <property type="term" value="F:phosphorelay sensor kinase activity"/>
    <property type="evidence" value="ECO:0007669"/>
    <property type="project" value="InterPro"/>
</dbReference>
<comment type="subcellular location">
    <subcellularLocation>
        <location evidence="2">Cell membrane</location>
        <topology evidence="2">Multi-pass membrane protein</topology>
    </subcellularLocation>
</comment>
<sequence>MELIFSLLQQLSVYLVLAYLLSKTPLFMPLTSISGRLSQRFTCYILFSLFCILGTYFGLHINDAIANTRAIGAVMGGLMGGPVVGLAVGLTGGLHRYSLGGFTDLACAISTTAEGLIGGLMHSYFVRRGQADQIFRPIVVFSITLVAEVIQMLIILAVAEPYDKALQLVSAIALPMVIANSVGAAFFMSIIQDRKTIYEKYSAAFSSRALKIAQRSVGILSQGFDEESTRKIAEIVYEETGVGAVAITDRDKILAFIGIGDDHHLPGTPISSGYTRRAIDNCELVYADGYDIPYSCSLHDKCKLGSALVIPLVGGNQEVLGTIKLYEPKRKLFSTVNLTLGEGIAKLLSNQILTGRFNQQQNLLTQAELRLLQAQVNPHFLFNALNTINSVVRRDPDKARQLIQHLSQFFRRNLKQNIETVTLKEELEHVHSYLEIELARFSDRLSVDVDVEPELLKLQVPTFTLQPLVENAIKHGTSSLLENGKITIKGRVAHRQVILEVEDNAGNYAPIGEETGLGMKIVDKRLKNMFGSQYGLTMTSEPQQWTRATIRMPFETQKYSKNNGEHAA</sequence>
<dbReference type="PANTHER" id="PTHR34220">
    <property type="entry name" value="SENSOR HISTIDINE KINASE YPDA"/>
    <property type="match status" value="1"/>
</dbReference>
<dbReference type="EC" id="2.7.13.3" evidence="3"/>
<dbReference type="PATRIC" id="fig|320778.3.peg.4176"/>
<dbReference type="InterPro" id="IPR036890">
    <property type="entry name" value="HATPase_C_sf"/>
</dbReference>
<reference evidence="16 17" key="1">
    <citation type="submission" date="2015-05" db="EMBL/GenBank/DDBJ databases">
        <title>Photobacterium galathea sp. nov.</title>
        <authorList>
            <person name="Machado H."/>
            <person name="Gram L."/>
        </authorList>
    </citation>
    <scope>NUCLEOTIDE SEQUENCE [LARGE SCALE GENOMIC DNA]</scope>
    <source>
        <strain evidence="16 17">DSM 22954</strain>
    </source>
</reference>
<evidence type="ECO:0000256" key="12">
    <source>
        <dbReference type="ARBA" id="ARBA00023012"/>
    </source>
</evidence>
<evidence type="ECO:0000256" key="11">
    <source>
        <dbReference type="ARBA" id="ARBA00022989"/>
    </source>
</evidence>
<evidence type="ECO:0000256" key="10">
    <source>
        <dbReference type="ARBA" id="ARBA00022840"/>
    </source>
</evidence>
<dbReference type="EMBL" id="LDOU01000021">
    <property type="protein sequence ID" value="KLV06547.1"/>
    <property type="molecule type" value="Genomic_DNA"/>
</dbReference>
<evidence type="ECO:0000256" key="9">
    <source>
        <dbReference type="ARBA" id="ARBA00022777"/>
    </source>
</evidence>
<dbReference type="Gene3D" id="3.30.450.40">
    <property type="match status" value="1"/>
</dbReference>
<dbReference type="SMART" id="SM00065">
    <property type="entry name" value="GAF"/>
    <property type="match status" value="1"/>
</dbReference>
<comment type="catalytic activity">
    <reaction evidence="1">
        <text>ATP + protein L-histidine = ADP + protein N-phospho-L-histidine.</text>
        <dbReference type="EC" id="2.7.13.3"/>
    </reaction>
</comment>
<keyword evidence="7 14" id="KW-0812">Transmembrane</keyword>